<feature type="region of interest" description="Disordered" evidence="1">
    <location>
        <begin position="1"/>
        <end position="36"/>
    </location>
</feature>
<reference evidence="2" key="1">
    <citation type="submission" date="2020-08" db="EMBL/GenBank/DDBJ databases">
        <title>Genome sequencing and assembly of the red palm weevil Rhynchophorus ferrugineus.</title>
        <authorList>
            <person name="Dias G.B."/>
            <person name="Bergman C.M."/>
            <person name="Manee M."/>
        </authorList>
    </citation>
    <scope>NUCLEOTIDE SEQUENCE</scope>
    <source>
        <strain evidence="2">AA-2017</strain>
        <tissue evidence="2">Whole larva</tissue>
    </source>
</reference>
<name>A0A834ME85_RHYFE</name>
<evidence type="ECO:0000313" key="2">
    <source>
        <dbReference type="EMBL" id="KAF7281261.1"/>
    </source>
</evidence>
<comment type="caution">
    <text evidence="2">The sequence shown here is derived from an EMBL/GenBank/DDBJ whole genome shotgun (WGS) entry which is preliminary data.</text>
</comment>
<dbReference type="EMBL" id="JAACXV010000249">
    <property type="protein sequence ID" value="KAF7281261.1"/>
    <property type="molecule type" value="Genomic_DNA"/>
</dbReference>
<feature type="compositionally biased region" description="Basic and acidic residues" evidence="1">
    <location>
        <begin position="1"/>
        <end position="16"/>
    </location>
</feature>
<proteinExistence type="predicted"/>
<sequence>MFDRRKVSSKFRESLVRKNRRKNGGGGGKGRQPDRAVTEKWHEFMQYKYVAGNSPSASEIFDEMAVTGGRPVRYGRLVSFVISQGDNAKTSFMSMS</sequence>
<organism evidence="2 3">
    <name type="scientific">Rhynchophorus ferrugineus</name>
    <name type="common">Red palm weevil</name>
    <name type="synonym">Curculio ferrugineus</name>
    <dbReference type="NCBI Taxonomy" id="354439"/>
    <lineage>
        <taxon>Eukaryota</taxon>
        <taxon>Metazoa</taxon>
        <taxon>Ecdysozoa</taxon>
        <taxon>Arthropoda</taxon>
        <taxon>Hexapoda</taxon>
        <taxon>Insecta</taxon>
        <taxon>Pterygota</taxon>
        <taxon>Neoptera</taxon>
        <taxon>Endopterygota</taxon>
        <taxon>Coleoptera</taxon>
        <taxon>Polyphaga</taxon>
        <taxon>Cucujiformia</taxon>
        <taxon>Curculionidae</taxon>
        <taxon>Dryophthorinae</taxon>
        <taxon>Rhynchophorus</taxon>
    </lineage>
</organism>
<keyword evidence="3" id="KW-1185">Reference proteome</keyword>
<protein>
    <submittedName>
        <fullName evidence="2">Uncharacterized protein</fullName>
    </submittedName>
</protein>
<evidence type="ECO:0000313" key="3">
    <source>
        <dbReference type="Proteomes" id="UP000625711"/>
    </source>
</evidence>
<accession>A0A834ME85</accession>
<gene>
    <name evidence="2" type="ORF">GWI33_004965</name>
</gene>
<dbReference type="Proteomes" id="UP000625711">
    <property type="component" value="Unassembled WGS sequence"/>
</dbReference>
<evidence type="ECO:0000256" key="1">
    <source>
        <dbReference type="SAM" id="MobiDB-lite"/>
    </source>
</evidence>
<dbReference type="AlphaFoldDB" id="A0A834ME85"/>